<evidence type="ECO:0000313" key="3">
    <source>
        <dbReference type="Proteomes" id="UP000527355"/>
    </source>
</evidence>
<accession>A0A7J8AN08</accession>
<dbReference type="PANTHER" id="PTHR46017">
    <property type="entry name" value="ALPHA-MANNOSIDASE 2C1"/>
    <property type="match status" value="1"/>
</dbReference>
<dbReference type="InterPro" id="IPR011330">
    <property type="entry name" value="Glyco_hydro/deAcase_b/a-brl"/>
</dbReference>
<dbReference type="GO" id="GO:0030246">
    <property type="term" value="F:carbohydrate binding"/>
    <property type="evidence" value="ECO:0007669"/>
    <property type="project" value="InterPro"/>
</dbReference>
<dbReference type="Gene3D" id="3.20.110.10">
    <property type="entry name" value="Glycoside hydrolase 38, N terminal domain"/>
    <property type="match status" value="1"/>
</dbReference>
<reference evidence="2 3" key="1">
    <citation type="journal article" date="2020" name="Nature">
        <title>Six reference-quality genomes reveal evolution of bat adaptations.</title>
        <authorList>
            <person name="Jebb D."/>
            <person name="Huang Z."/>
            <person name="Pippel M."/>
            <person name="Hughes G.M."/>
            <person name="Lavrichenko K."/>
            <person name="Devanna P."/>
            <person name="Winkler S."/>
            <person name="Jermiin L.S."/>
            <person name="Skirmuntt E.C."/>
            <person name="Katzourakis A."/>
            <person name="Burkitt-Gray L."/>
            <person name="Ray D.A."/>
            <person name="Sullivan K.A.M."/>
            <person name="Roscito J.G."/>
            <person name="Kirilenko B.M."/>
            <person name="Davalos L.M."/>
            <person name="Corthals A.P."/>
            <person name="Power M.L."/>
            <person name="Jones G."/>
            <person name="Ransome R.D."/>
            <person name="Dechmann D.K.N."/>
            <person name="Locatelli A.G."/>
            <person name="Puechmaille S.J."/>
            <person name="Fedrigo O."/>
            <person name="Jarvis E.D."/>
            <person name="Hiller M."/>
            <person name="Vernes S.C."/>
            <person name="Myers E.W."/>
            <person name="Teeling E.C."/>
        </authorList>
    </citation>
    <scope>NUCLEOTIDE SEQUENCE [LARGE SCALE GENOMIC DNA]</scope>
    <source>
        <strain evidence="2">MMyoMyo1</strain>
        <tissue evidence="2">Flight muscle</tissue>
    </source>
</reference>
<comment type="caution">
    <text evidence="2">The sequence shown here is derived from an EMBL/GenBank/DDBJ whole genome shotgun (WGS) entry which is preliminary data.</text>
</comment>
<dbReference type="PANTHER" id="PTHR46017:SF1">
    <property type="entry name" value="ALPHA-MANNOSIDASE 2C1"/>
    <property type="match status" value="1"/>
</dbReference>
<dbReference type="GO" id="GO:0006013">
    <property type="term" value="P:mannose metabolic process"/>
    <property type="evidence" value="ECO:0007669"/>
    <property type="project" value="InterPro"/>
</dbReference>
<dbReference type="SUPFAM" id="SSF74650">
    <property type="entry name" value="Galactose mutarotase-like"/>
    <property type="match status" value="1"/>
</dbReference>
<name>A0A7J8AN08_MYOMY</name>
<feature type="domain" description="Glycoside hydrolase family 38 N-terminal" evidence="1">
    <location>
        <begin position="125"/>
        <end position="196"/>
    </location>
</feature>
<dbReference type="EMBL" id="JABWUV010000001">
    <property type="protein sequence ID" value="KAF6387832.1"/>
    <property type="molecule type" value="Genomic_DNA"/>
</dbReference>
<dbReference type="InterPro" id="IPR000602">
    <property type="entry name" value="Glyco_hydro_38_N"/>
</dbReference>
<dbReference type="Gene3D" id="2.70.98.30">
    <property type="entry name" value="Golgi alpha-mannosidase II, domain 4"/>
    <property type="match status" value="1"/>
</dbReference>
<dbReference type="InterPro" id="IPR011013">
    <property type="entry name" value="Gal_mutarotase_sf_dom"/>
</dbReference>
<gene>
    <name evidence="2" type="ORF">mMyoMyo1_012701</name>
</gene>
<dbReference type="SUPFAM" id="SSF88713">
    <property type="entry name" value="Glycoside hydrolase/deacetylase"/>
    <property type="match status" value="1"/>
</dbReference>
<organism evidence="2 3">
    <name type="scientific">Myotis myotis</name>
    <name type="common">Greater mouse-eared bat</name>
    <name type="synonym">Vespertilio myotis</name>
    <dbReference type="NCBI Taxonomy" id="51298"/>
    <lineage>
        <taxon>Eukaryota</taxon>
        <taxon>Metazoa</taxon>
        <taxon>Chordata</taxon>
        <taxon>Craniata</taxon>
        <taxon>Vertebrata</taxon>
        <taxon>Euteleostomi</taxon>
        <taxon>Mammalia</taxon>
        <taxon>Eutheria</taxon>
        <taxon>Laurasiatheria</taxon>
        <taxon>Chiroptera</taxon>
        <taxon>Yangochiroptera</taxon>
        <taxon>Vespertilionidae</taxon>
        <taxon>Myotis</taxon>
    </lineage>
</organism>
<sequence>MASLNSSVLFSEIQYSIRILNAMTNMLSQIKTFPEFLVMTNSHVHKISLTLYVEVALGPRKGTMIADPEKMFQVSRAELDIALEALCKPQQPGFGPSKRLRKCARSWVTAVQLMERNPEFIFACSQDGNLPSGEALVRQFLQGQNFFLQEFGKMCLEFWLPNTFGYSAQLSQIMRRCGIRHFLGQKLSWNLVNSFPVLKTVAKNRDKGRTNHSAFLFGFGDGGVGPQLDGPVGVQLWAGLLNDCKYRASVRGSILSLSLLRAPKAPDATVGVRRHEFTYVLMPHKGSFQDAGVTQAAYSLNFLLLMLLECLHCVFLQVVLETVQQARGKSSRL</sequence>
<evidence type="ECO:0000259" key="1">
    <source>
        <dbReference type="Pfam" id="PF01074"/>
    </source>
</evidence>
<keyword evidence="3" id="KW-1185">Reference proteome</keyword>
<dbReference type="GO" id="GO:0009313">
    <property type="term" value="P:oligosaccharide catabolic process"/>
    <property type="evidence" value="ECO:0007669"/>
    <property type="project" value="TreeGrafter"/>
</dbReference>
<proteinExistence type="predicted"/>
<dbReference type="Pfam" id="PF01074">
    <property type="entry name" value="Glyco_hydro_38N"/>
    <property type="match status" value="1"/>
</dbReference>
<dbReference type="InterPro" id="IPR027291">
    <property type="entry name" value="Glyco_hydro_38_N_sf"/>
</dbReference>
<dbReference type="AlphaFoldDB" id="A0A7J8AN08"/>
<dbReference type="GO" id="GO:0004559">
    <property type="term" value="F:alpha-mannosidase activity"/>
    <property type="evidence" value="ECO:0007669"/>
    <property type="project" value="InterPro"/>
</dbReference>
<protein>
    <submittedName>
        <fullName evidence="2">Mannosidase alpha class 2C member 1</fullName>
    </submittedName>
</protein>
<dbReference type="VEuPathDB" id="HostDB:GeneID_118669125"/>
<dbReference type="Proteomes" id="UP000527355">
    <property type="component" value="Unassembled WGS sequence"/>
</dbReference>
<evidence type="ECO:0000313" key="2">
    <source>
        <dbReference type="EMBL" id="KAF6387832.1"/>
    </source>
</evidence>